<evidence type="ECO:0000256" key="1">
    <source>
        <dbReference type="SAM" id="MobiDB-lite"/>
    </source>
</evidence>
<feature type="region of interest" description="Disordered" evidence="1">
    <location>
        <begin position="27"/>
        <end position="49"/>
    </location>
</feature>
<organism evidence="3 4">
    <name type="scientific">Emiliania huxleyi (strain CCMP1516)</name>
    <dbReference type="NCBI Taxonomy" id="280463"/>
    <lineage>
        <taxon>Eukaryota</taxon>
        <taxon>Haptista</taxon>
        <taxon>Haptophyta</taxon>
        <taxon>Prymnesiophyceae</taxon>
        <taxon>Isochrysidales</taxon>
        <taxon>Noelaerhabdaceae</taxon>
        <taxon>Emiliania</taxon>
    </lineage>
</organism>
<accession>A0A0D3K6B9</accession>
<feature type="compositionally biased region" description="Low complexity" evidence="1">
    <location>
        <begin position="81"/>
        <end position="93"/>
    </location>
</feature>
<feature type="chain" id="PRO_5044285592" evidence="2">
    <location>
        <begin position="26"/>
        <end position="143"/>
    </location>
</feature>
<feature type="region of interest" description="Disordered" evidence="1">
    <location>
        <begin position="73"/>
        <end position="143"/>
    </location>
</feature>
<name>A0A0D3K6B9_EMIH1</name>
<reference evidence="3" key="2">
    <citation type="submission" date="2024-10" db="UniProtKB">
        <authorList>
            <consortium name="EnsemblProtists"/>
        </authorList>
    </citation>
    <scope>IDENTIFICATION</scope>
</reference>
<dbReference type="Proteomes" id="UP000013827">
    <property type="component" value="Unassembled WGS sequence"/>
</dbReference>
<proteinExistence type="predicted"/>
<feature type="compositionally biased region" description="Basic and acidic residues" evidence="1">
    <location>
        <begin position="113"/>
        <end position="123"/>
    </location>
</feature>
<dbReference type="GeneID" id="17276578"/>
<dbReference type="EnsemblProtists" id="EOD31304">
    <property type="protein sequence ID" value="EOD31304"/>
    <property type="gene ID" value="EMIHUDRAFT_232075"/>
</dbReference>
<keyword evidence="4" id="KW-1185">Reference proteome</keyword>
<evidence type="ECO:0000256" key="2">
    <source>
        <dbReference type="SAM" id="SignalP"/>
    </source>
</evidence>
<keyword evidence="2" id="KW-0732">Signal</keyword>
<dbReference type="AlphaFoldDB" id="A0A0D3K6B9"/>
<reference evidence="4" key="1">
    <citation type="journal article" date="2013" name="Nature">
        <title>Pan genome of the phytoplankton Emiliania underpins its global distribution.</title>
        <authorList>
            <person name="Read B.A."/>
            <person name="Kegel J."/>
            <person name="Klute M.J."/>
            <person name="Kuo A."/>
            <person name="Lefebvre S.C."/>
            <person name="Maumus F."/>
            <person name="Mayer C."/>
            <person name="Miller J."/>
            <person name="Monier A."/>
            <person name="Salamov A."/>
            <person name="Young J."/>
            <person name="Aguilar M."/>
            <person name="Claverie J.M."/>
            <person name="Frickenhaus S."/>
            <person name="Gonzalez K."/>
            <person name="Herman E.K."/>
            <person name="Lin Y.C."/>
            <person name="Napier J."/>
            <person name="Ogata H."/>
            <person name="Sarno A.F."/>
            <person name="Shmutz J."/>
            <person name="Schroeder D."/>
            <person name="de Vargas C."/>
            <person name="Verret F."/>
            <person name="von Dassow P."/>
            <person name="Valentin K."/>
            <person name="Van de Peer Y."/>
            <person name="Wheeler G."/>
            <person name="Dacks J.B."/>
            <person name="Delwiche C.F."/>
            <person name="Dyhrman S.T."/>
            <person name="Glockner G."/>
            <person name="John U."/>
            <person name="Richards T."/>
            <person name="Worden A.Z."/>
            <person name="Zhang X."/>
            <person name="Grigoriev I.V."/>
            <person name="Allen A.E."/>
            <person name="Bidle K."/>
            <person name="Borodovsky M."/>
            <person name="Bowler C."/>
            <person name="Brownlee C."/>
            <person name="Cock J.M."/>
            <person name="Elias M."/>
            <person name="Gladyshev V.N."/>
            <person name="Groth M."/>
            <person name="Guda C."/>
            <person name="Hadaegh A."/>
            <person name="Iglesias-Rodriguez M.D."/>
            <person name="Jenkins J."/>
            <person name="Jones B.M."/>
            <person name="Lawson T."/>
            <person name="Leese F."/>
            <person name="Lindquist E."/>
            <person name="Lobanov A."/>
            <person name="Lomsadze A."/>
            <person name="Malik S.B."/>
            <person name="Marsh M.E."/>
            <person name="Mackinder L."/>
            <person name="Mock T."/>
            <person name="Mueller-Roeber B."/>
            <person name="Pagarete A."/>
            <person name="Parker M."/>
            <person name="Probert I."/>
            <person name="Quesneville H."/>
            <person name="Raines C."/>
            <person name="Rensing S.A."/>
            <person name="Riano-Pachon D.M."/>
            <person name="Richier S."/>
            <person name="Rokitta S."/>
            <person name="Shiraiwa Y."/>
            <person name="Soanes D.M."/>
            <person name="van der Giezen M."/>
            <person name="Wahlund T.M."/>
            <person name="Williams B."/>
            <person name="Wilson W."/>
            <person name="Wolfe G."/>
            <person name="Wurch L.L."/>
        </authorList>
    </citation>
    <scope>NUCLEOTIDE SEQUENCE</scope>
</reference>
<dbReference type="RefSeq" id="XP_005783733.1">
    <property type="nucleotide sequence ID" value="XM_005783676.1"/>
</dbReference>
<dbReference type="PaxDb" id="2903-EOD31304"/>
<protein>
    <submittedName>
        <fullName evidence="3">Uncharacterized protein</fullName>
    </submittedName>
</protein>
<evidence type="ECO:0000313" key="3">
    <source>
        <dbReference type="EnsemblProtists" id="EOD31304"/>
    </source>
</evidence>
<dbReference type="HOGENOM" id="CLU_1809827_0_0_1"/>
<evidence type="ECO:0000313" key="4">
    <source>
        <dbReference type="Proteomes" id="UP000013827"/>
    </source>
</evidence>
<feature type="signal peptide" evidence="2">
    <location>
        <begin position="1"/>
        <end position="25"/>
    </location>
</feature>
<sequence>MAPSGVPFPRKFLTVLLLLHPLASAALPTAPPPAHPFLPPPSNDLAPPAGACLQQLSAASGVATASAALKLASCRPPGRPPGAALPGAPATTANPEDQPQPALAAASGTMRRAPADPRGHDGGEPGDGPGKPSEKAWAKAKPQ</sequence>
<feature type="compositionally biased region" description="Pro residues" evidence="1">
    <location>
        <begin position="29"/>
        <end position="42"/>
    </location>
</feature>
<dbReference type="KEGG" id="ehx:EMIHUDRAFT_232075"/>